<evidence type="ECO:0000256" key="1">
    <source>
        <dbReference type="SAM" id="MobiDB-lite"/>
    </source>
</evidence>
<dbReference type="EMBL" id="CATQJA010000782">
    <property type="protein sequence ID" value="CAJ0564038.1"/>
    <property type="molecule type" value="Genomic_DNA"/>
</dbReference>
<reference evidence="3" key="1">
    <citation type="submission" date="2023-06" db="EMBL/GenBank/DDBJ databases">
        <authorList>
            <person name="Delattre M."/>
        </authorList>
    </citation>
    <scope>NUCLEOTIDE SEQUENCE</scope>
    <source>
        <strain evidence="3">AF72</strain>
    </source>
</reference>
<feature type="compositionally biased region" description="Basic and acidic residues" evidence="1">
    <location>
        <begin position="686"/>
        <end position="699"/>
    </location>
</feature>
<feature type="compositionally biased region" description="Basic and acidic residues" evidence="1">
    <location>
        <begin position="174"/>
        <end position="187"/>
    </location>
</feature>
<feature type="region of interest" description="Disordered" evidence="1">
    <location>
        <begin position="221"/>
        <end position="338"/>
    </location>
</feature>
<evidence type="ECO:0000313" key="3">
    <source>
        <dbReference type="EMBL" id="CAJ0564038.1"/>
    </source>
</evidence>
<feature type="compositionally biased region" description="Basic and acidic residues" evidence="1">
    <location>
        <begin position="265"/>
        <end position="280"/>
    </location>
</feature>
<evidence type="ECO:0000313" key="4">
    <source>
        <dbReference type="Proteomes" id="UP001177023"/>
    </source>
</evidence>
<keyword evidence="2" id="KW-0812">Transmembrane</keyword>
<sequence>MARVGLTTLLDRQKPAGRLRDACWRLYDLFDCMKHCDEEPKGFEKFVKYSERQCLEAMHDQDTCRYVHLNALCLENAVLSHCPNAEHIFTRLNFRDYFLNFIVPDDDTLFDDEDLDACQVYDFVQPVFPKNTKQPKDRSLSNLYSPTPSTSTVAARFLESSTFIEEELERLEQHERSEFVTEKELETSTKASSSSSDHPVKKQDDLADLRGELEKLDKLEEADVTTKSSKRTRSTTLFPTLTPRIHYTAKDLKARQKNRNRNRGKARDDDGGRGDDHGKAIEGVSDVMKDQKERQEEKEKEKESKEKDEEDDKKKKKKKEDEKPSNETMLADNSTLPLRPVYGKEVEITEIYTEATTTKTTTVLVPKNEPKATPSPRSTAPASSSTTQSAPKYGSEVVIPSSTGADRKSTDLQPTAVSGEIEDALDHPPTATPDDLDVDFLLSQEAIDGKSFEDFIVERSGGQIAPARPYLLPTDAAETVTIGRDSELAEVAPADVSSVELLPTAKDGENGAFHTETSTNRQEFGDDQRVEDFTEIPIAKTTRKKLFSSDEDFEITPPNFHYSTYRIGLIPKEHQWWYYTTNWANSGPTPYPMTTQKPVTRLYTTIETYLKNGVTTRRIVVKKGPRKFKDPLEVEIAGKSGEKLEAVEATTVKHQPILDRKSSESPSAATPLFQNRKIHIKQIRPMNERSSEARAEEGRSQASIIYDQNRQQEIDGLLDAPDYEYLPEEGKTLDHYPEHLAVIPTVIIAKSRELPEEPQHHPKDAGIGRSIDPHKLFKNPPGNSNSGEKEGDSTPTITGNGGDLIRQPIDTGATRTLILVYGILIVCTLLVVLLLLVCCLVRKMRQSSRSSGKGTPPAAPR</sequence>
<keyword evidence="2" id="KW-0472">Membrane</keyword>
<feature type="region of interest" description="Disordered" evidence="1">
    <location>
        <begin position="685"/>
        <end position="708"/>
    </location>
</feature>
<accession>A0AA36FVN1</accession>
<feature type="non-terminal residue" evidence="3">
    <location>
        <position position="1"/>
    </location>
</feature>
<dbReference type="Proteomes" id="UP001177023">
    <property type="component" value="Unassembled WGS sequence"/>
</dbReference>
<evidence type="ECO:0000256" key="2">
    <source>
        <dbReference type="SAM" id="Phobius"/>
    </source>
</evidence>
<dbReference type="AlphaFoldDB" id="A0AA36FVN1"/>
<feature type="region of interest" description="Disordered" evidence="1">
    <location>
        <begin position="353"/>
        <end position="432"/>
    </location>
</feature>
<organism evidence="3 4">
    <name type="scientific">Mesorhabditis spiculigera</name>
    <dbReference type="NCBI Taxonomy" id="96644"/>
    <lineage>
        <taxon>Eukaryota</taxon>
        <taxon>Metazoa</taxon>
        <taxon>Ecdysozoa</taxon>
        <taxon>Nematoda</taxon>
        <taxon>Chromadorea</taxon>
        <taxon>Rhabditida</taxon>
        <taxon>Rhabditina</taxon>
        <taxon>Rhabditomorpha</taxon>
        <taxon>Rhabditoidea</taxon>
        <taxon>Rhabditidae</taxon>
        <taxon>Mesorhabditinae</taxon>
        <taxon>Mesorhabditis</taxon>
    </lineage>
</organism>
<feature type="compositionally biased region" description="Basic residues" evidence="1">
    <location>
        <begin position="255"/>
        <end position="264"/>
    </location>
</feature>
<feature type="compositionally biased region" description="Basic and acidic residues" evidence="1">
    <location>
        <begin position="287"/>
        <end position="307"/>
    </location>
</feature>
<keyword evidence="4" id="KW-1185">Reference proteome</keyword>
<protein>
    <submittedName>
        <fullName evidence="3">Uncharacterized protein</fullName>
    </submittedName>
</protein>
<feature type="compositionally biased region" description="Basic and acidic residues" evidence="1">
    <location>
        <begin position="755"/>
        <end position="775"/>
    </location>
</feature>
<feature type="transmembrane region" description="Helical" evidence="2">
    <location>
        <begin position="818"/>
        <end position="841"/>
    </location>
</feature>
<keyword evidence="2" id="KW-1133">Transmembrane helix</keyword>
<gene>
    <name evidence="3" type="ORF">MSPICULIGERA_LOCUS2734</name>
</gene>
<proteinExistence type="predicted"/>
<feature type="compositionally biased region" description="Low complexity" evidence="1">
    <location>
        <begin position="353"/>
        <end position="363"/>
    </location>
</feature>
<feature type="compositionally biased region" description="Low complexity" evidence="1">
    <location>
        <begin position="372"/>
        <end position="391"/>
    </location>
</feature>
<feature type="compositionally biased region" description="Polar residues" evidence="1">
    <location>
        <begin position="326"/>
        <end position="336"/>
    </location>
</feature>
<comment type="caution">
    <text evidence="3">The sequence shown here is derived from an EMBL/GenBank/DDBJ whole genome shotgun (WGS) entry which is preliminary data.</text>
</comment>
<feature type="region of interest" description="Disordered" evidence="1">
    <location>
        <begin position="755"/>
        <end position="806"/>
    </location>
</feature>
<feature type="region of interest" description="Disordered" evidence="1">
    <location>
        <begin position="174"/>
        <end position="204"/>
    </location>
</feature>
<name>A0AA36FVN1_9BILA</name>